<keyword evidence="2" id="KW-1185">Reference proteome</keyword>
<comment type="caution">
    <text evidence="1">The sequence shown here is derived from an EMBL/GenBank/DDBJ whole genome shotgun (WGS) entry which is preliminary data.</text>
</comment>
<accession>A0ABR0Y5C5</accession>
<dbReference type="EMBL" id="JAHFZB010000048">
    <property type="protein sequence ID" value="KAK6467646.1"/>
    <property type="molecule type" value="Genomic_DNA"/>
</dbReference>
<name>A0ABR0Y5C5_HUSHU</name>
<dbReference type="Proteomes" id="UP001369086">
    <property type="component" value="Unassembled WGS sequence"/>
</dbReference>
<evidence type="ECO:0000313" key="1">
    <source>
        <dbReference type="EMBL" id="KAK6467646.1"/>
    </source>
</evidence>
<proteinExistence type="predicted"/>
<evidence type="ECO:0000313" key="2">
    <source>
        <dbReference type="Proteomes" id="UP001369086"/>
    </source>
</evidence>
<organism evidence="1 2">
    <name type="scientific">Huso huso</name>
    <name type="common">Beluga</name>
    <name type="synonym">Acipenser huso</name>
    <dbReference type="NCBI Taxonomy" id="61971"/>
    <lineage>
        <taxon>Eukaryota</taxon>
        <taxon>Metazoa</taxon>
        <taxon>Chordata</taxon>
        <taxon>Craniata</taxon>
        <taxon>Vertebrata</taxon>
        <taxon>Euteleostomi</taxon>
        <taxon>Actinopterygii</taxon>
        <taxon>Chondrostei</taxon>
        <taxon>Acipenseriformes</taxon>
        <taxon>Acipenseridae</taxon>
        <taxon>Huso</taxon>
    </lineage>
</organism>
<reference evidence="1 2" key="1">
    <citation type="submission" date="2021-05" db="EMBL/GenBank/DDBJ databases">
        <authorList>
            <person name="Zahm M."/>
            <person name="Klopp C."/>
            <person name="Cabau C."/>
            <person name="Kuhl H."/>
            <person name="Suciu R."/>
            <person name="Ciorpac M."/>
            <person name="Holostenco D."/>
            <person name="Gessner J."/>
            <person name="Wuertz S."/>
            <person name="Hohne C."/>
            <person name="Stock M."/>
            <person name="Gislard M."/>
            <person name="Lluch J."/>
            <person name="Milhes M."/>
            <person name="Lampietro C."/>
            <person name="Lopez Roques C."/>
            <person name="Donnadieu C."/>
            <person name="Du K."/>
            <person name="Schartl M."/>
            <person name="Guiguen Y."/>
        </authorList>
    </citation>
    <scope>NUCLEOTIDE SEQUENCE [LARGE SCALE GENOMIC DNA]</scope>
    <source>
        <strain evidence="1">Hh-F2</strain>
        <tissue evidence="1">Blood</tissue>
    </source>
</reference>
<sequence length="89" mass="10673">MSSFVEVNNLQPTWFEGEYFDQYEYYNLSERYCGSIADPHGQTNSLLTHCRELDMNEKGSERWMREKRPRSERLEPDLKIKADRLSVYS</sequence>
<protein>
    <submittedName>
        <fullName evidence="1">Nuclear protein 1b isoform X1</fullName>
    </submittedName>
</protein>
<gene>
    <name evidence="1" type="ORF">HHUSO_G34641</name>
</gene>